<evidence type="ECO:0000313" key="2">
    <source>
        <dbReference type="Proteomes" id="UP001232001"/>
    </source>
</evidence>
<sequence length="336" mass="37899">MKKLLNFGIICIGILTTIPTFAQIKNSEENTVLNLYNASANSFEFSGGETSVQVRVATIPTFRNPVKDMDRISSIKYHRIFLKAGITNTKKFIDIDKFDFKENNGLAFGLIYKYSFDDIFLKENGDTYNMKTVEAGINYSYDKFKFYNSDTENISTETPGNLSLNAGLNQYFFKLNRNFIWAFALNATYNIRTYNKGKLINFAELDNGTVFNNNILAIKNFSGKTGNLIDDASSGEISLSIPLIPEYDIMNVPIIVPVPHIGYEFFSYEKPKMTAGLAIGFLAKNLFSEASPNDKFNQQLTRKFNNPSFLNIGIDWSVQDGISSKPNYFITGGIKF</sequence>
<protein>
    <recommendedName>
        <fullName evidence="3">DUF5723 domain-containing protein</fullName>
    </recommendedName>
</protein>
<dbReference type="RefSeq" id="WP_279651526.1">
    <property type="nucleotide sequence ID" value="NZ_CP122539.1"/>
</dbReference>
<dbReference type="Proteomes" id="UP001232001">
    <property type="component" value="Chromosome"/>
</dbReference>
<organism evidence="1 2">
    <name type="scientific">Tenacibaculum tangerinum</name>
    <dbReference type="NCBI Taxonomy" id="3038772"/>
    <lineage>
        <taxon>Bacteria</taxon>
        <taxon>Pseudomonadati</taxon>
        <taxon>Bacteroidota</taxon>
        <taxon>Flavobacteriia</taxon>
        <taxon>Flavobacteriales</taxon>
        <taxon>Flavobacteriaceae</taxon>
        <taxon>Tenacibaculum</taxon>
    </lineage>
</organism>
<reference evidence="1 2" key="1">
    <citation type="submission" date="2023-04" db="EMBL/GenBank/DDBJ databases">
        <title>Tenacibaculum tangerinum sp. nov., isolated from sea tidal flat of South Korea.</title>
        <authorList>
            <person name="Lee S.H."/>
            <person name="Kim J.-J."/>
        </authorList>
    </citation>
    <scope>NUCLEOTIDE SEQUENCE [LARGE SCALE GENOMIC DNA]</scope>
    <source>
        <strain evidence="1 2">GRR-S3-23</strain>
    </source>
</reference>
<evidence type="ECO:0008006" key="3">
    <source>
        <dbReference type="Google" id="ProtNLM"/>
    </source>
</evidence>
<name>A0ABY8L2I7_9FLAO</name>
<evidence type="ECO:0000313" key="1">
    <source>
        <dbReference type="EMBL" id="WGH75652.1"/>
    </source>
</evidence>
<keyword evidence="2" id="KW-1185">Reference proteome</keyword>
<gene>
    <name evidence="1" type="ORF">P8625_00375</name>
</gene>
<proteinExistence type="predicted"/>
<accession>A0ABY8L2I7</accession>
<dbReference type="EMBL" id="CP122539">
    <property type="protein sequence ID" value="WGH75652.1"/>
    <property type="molecule type" value="Genomic_DNA"/>
</dbReference>